<dbReference type="eggNOG" id="ENOG502S3BW">
    <property type="taxonomic scope" value="Eukaryota"/>
</dbReference>
<dbReference type="KEGG" id="mbe:MBM_09703"/>
<evidence type="ECO:0000256" key="1">
    <source>
        <dbReference type="SAM" id="MobiDB-lite"/>
    </source>
</evidence>
<keyword evidence="3" id="KW-0378">Hydrolase</keyword>
<keyword evidence="3" id="KW-0347">Helicase</keyword>
<reference evidence="3 4" key="1">
    <citation type="journal article" date="2012" name="BMC Genomics">
        <title>Sequencing the genome of Marssonina brunnea reveals fungus-poplar co-evolution.</title>
        <authorList>
            <person name="Zhu S."/>
            <person name="Cao Y.-Z."/>
            <person name="Jiang C."/>
            <person name="Tan B.-Y."/>
            <person name="Wang Z."/>
            <person name="Feng S."/>
            <person name="Zhang L."/>
            <person name="Su X.-H."/>
            <person name="Brejova B."/>
            <person name="Vinar T."/>
            <person name="Xu M."/>
            <person name="Wang M.-X."/>
            <person name="Zhang S.-G."/>
            <person name="Huang M.-R."/>
            <person name="Wu R."/>
            <person name="Zhou Y."/>
        </authorList>
    </citation>
    <scope>NUCLEOTIDE SEQUENCE [LARGE SCALE GENOMIC DNA]</scope>
    <source>
        <strain evidence="3 4">MB_m1</strain>
    </source>
</reference>
<evidence type="ECO:0000313" key="3">
    <source>
        <dbReference type="EMBL" id="EKD12123.1"/>
    </source>
</evidence>
<dbReference type="STRING" id="1072389.K1WU67"/>
<feature type="domain" description="Helitron helicase-like" evidence="2">
    <location>
        <begin position="151"/>
        <end position="230"/>
    </location>
</feature>
<gene>
    <name evidence="3" type="ORF">MBM_09703</name>
</gene>
<dbReference type="InterPro" id="IPR025476">
    <property type="entry name" value="Helitron_helicase-like"/>
</dbReference>
<evidence type="ECO:0000313" key="4">
    <source>
        <dbReference type="Proteomes" id="UP000006753"/>
    </source>
</evidence>
<feature type="region of interest" description="Disordered" evidence="1">
    <location>
        <begin position="1"/>
        <end position="104"/>
    </location>
</feature>
<protein>
    <submittedName>
        <fullName evidence="3">ATP-dependent DNA helicase PIF1</fullName>
    </submittedName>
</protein>
<dbReference type="GO" id="GO:0004386">
    <property type="term" value="F:helicase activity"/>
    <property type="evidence" value="ECO:0007669"/>
    <property type="project" value="UniProtKB-KW"/>
</dbReference>
<sequence>MDSLLVDKDIRERVTTIEDETPEQPLLRTAAPAATESSAQKRRRLRREARGNLEENSSEDEALVNDENALPDVKDHLDPDDDLPDDQERPPLETTVPDLNPNTTESNQLFAQVNKLASKQHLFSLAFPTLFLTGASDFHTQRFRKVSIKDYAEHLMRYRDGRFATHSRFRFYLFNILMRLKVAKVSSYFVKSRKDIKDLSIDSLRDQLKEQPALLNQIVRCKQAIDGTRPF</sequence>
<dbReference type="Pfam" id="PF14214">
    <property type="entry name" value="Helitron_like_N"/>
    <property type="match status" value="1"/>
</dbReference>
<dbReference type="OrthoDB" id="3558550at2759"/>
<dbReference type="AlphaFoldDB" id="K1WU67"/>
<keyword evidence="3" id="KW-0067">ATP-binding</keyword>
<organism evidence="3 4">
    <name type="scientific">Marssonina brunnea f. sp. multigermtubi (strain MB_m1)</name>
    <name type="common">Marssonina leaf spot fungus</name>
    <dbReference type="NCBI Taxonomy" id="1072389"/>
    <lineage>
        <taxon>Eukaryota</taxon>
        <taxon>Fungi</taxon>
        <taxon>Dikarya</taxon>
        <taxon>Ascomycota</taxon>
        <taxon>Pezizomycotina</taxon>
        <taxon>Leotiomycetes</taxon>
        <taxon>Helotiales</taxon>
        <taxon>Drepanopezizaceae</taxon>
        <taxon>Drepanopeziza</taxon>
    </lineage>
</organism>
<dbReference type="Proteomes" id="UP000006753">
    <property type="component" value="Unassembled WGS sequence"/>
</dbReference>
<keyword evidence="4" id="KW-1185">Reference proteome</keyword>
<accession>K1WU67</accession>
<proteinExistence type="predicted"/>
<dbReference type="EMBL" id="JH921463">
    <property type="protein sequence ID" value="EKD12123.1"/>
    <property type="molecule type" value="Genomic_DNA"/>
</dbReference>
<dbReference type="HOGENOM" id="CLU_1200049_0_0_1"/>
<evidence type="ECO:0000259" key="2">
    <source>
        <dbReference type="Pfam" id="PF14214"/>
    </source>
</evidence>
<feature type="compositionally biased region" description="Basic and acidic residues" evidence="1">
    <location>
        <begin position="1"/>
        <end position="16"/>
    </location>
</feature>
<dbReference type="InParanoid" id="K1WU67"/>
<name>K1WU67_MARBU</name>
<keyword evidence="3" id="KW-0547">Nucleotide-binding</keyword>